<organism evidence="1 2">
    <name type="scientific">Paenibacillus cucumis</name>
    <name type="common">ex Kampfer et al. 2016</name>
    <dbReference type="NCBI Taxonomy" id="1776858"/>
    <lineage>
        <taxon>Bacteria</taxon>
        <taxon>Bacillati</taxon>
        <taxon>Bacillota</taxon>
        <taxon>Bacilli</taxon>
        <taxon>Bacillales</taxon>
        <taxon>Paenibacillaceae</taxon>
        <taxon>Paenibacillus</taxon>
    </lineage>
</organism>
<proteinExistence type="predicted"/>
<accession>A0ABS7KC11</accession>
<gene>
    <name evidence="1" type="ORF">H7T88_00275</name>
</gene>
<sequence>MISTLQEDDLLQAARMEDLVYDQISDLTVLGGFERKIVDTLKQSGAHLLMGARGVGKSMLLKQAEIELDKDFTASRKLAVYVTFKTSTILEGVKAEERDAFQVWVGAKILQALHDKLTQLNLIGHEGSTDPYFRIFGIKSAHGTKTMLQDKIHQLQKLAIASDKEKIINDIGSNFLDKVNDVSFINEIIRDVLSEFKIQKLIFLFDEAAHTFIPAQQEIFFEIFKLLHGGPIAVKAAVYPSVTSYGRNFEVGHDAYILQMDRYETGELGRKANRKLFRDLLDKRLPQQSSLRKKIFQKGEILDNCIDLSTGNPRAFLHLLVRSLDKGFSERALSLSTQEYIDQELLPYHNNLTKRLPKYSNHIKVGLDLLKSYVIPEIKEKNLRERKNTYQSAFFTFPRDVSPNLKLALDILCYSGVLTSRGTVKIADRKTGLRYMVHLALLTTEKVFSSNNISESLGNISLTDYREFSLNDSNIEGYLQEIKDLSDKCADCNRDLSPNAKFCSECGKKVENTSIISSLLDESVYKLPIEAHLKNKISSTYPRVGDIIQTSREELMTIKYIKEVRSRIIKNAADEFVSG</sequence>
<dbReference type="SUPFAM" id="SSF52540">
    <property type="entry name" value="P-loop containing nucleoside triphosphate hydrolases"/>
    <property type="match status" value="1"/>
</dbReference>
<dbReference type="Proteomes" id="UP000706031">
    <property type="component" value="Unassembled WGS sequence"/>
</dbReference>
<name>A0ABS7KC11_9BACL</name>
<reference evidence="1 2" key="1">
    <citation type="submission" date="2020-08" db="EMBL/GenBank/DDBJ databases">
        <title>Fungal Genomes of the International Space Station.</title>
        <authorList>
            <person name="Seuylemezian A."/>
            <person name="Singh N.K."/>
            <person name="Wood J."/>
            <person name="Venkateswaran K."/>
        </authorList>
    </citation>
    <scope>NUCLEOTIDE SEQUENCE [LARGE SCALE GENOMIC DNA]</scope>
    <source>
        <strain evidence="1 2">S/N-304-OC-R4</strain>
    </source>
</reference>
<dbReference type="RefSeq" id="WP_221786429.1">
    <property type="nucleotide sequence ID" value="NZ_JACLIC010000002.1"/>
</dbReference>
<protein>
    <submittedName>
        <fullName evidence="1">Zinc ribbon domain-containing protein</fullName>
    </submittedName>
</protein>
<evidence type="ECO:0000313" key="2">
    <source>
        <dbReference type="Proteomes" id="UP000706031"/>
    </source>
</evidence>
<evidence type="ECO:0000313" key="1">
    <source>
        <dbReference type="EMBL" id="MBY0201677.1"/>
    </source>
</evidence>
<keyword evidence="2" id="KW-1185">Reference proteome</keyword>
<comment type="caution">
    <text evidence="1">The sequence shown here is derived from an EMBL/GenBank/DDBJ whole genome shotgun (WGS) entry which is preliminary data.</text>
</comment>
<dbReference type="InterPro" id="IPR027417">
    <property type="entry name" value="P-loop_NTPase"/>
</dbReference>
<dbReference type="EMBL" id="JACLIC010000002">
    <property type="protein sequence ID" value="MBY0201677.1"/>
    <property type="molecule type" value="Genomic_DNA"/>
</dbReference>